<dbReference type="PANTHER" id="PTHR20516:SF1">
    <property type="entry name" value="TRANSMEMBRANE PROTEIN 235"/>
    <property type="match status" value="1"/>
</dbReference>
<dbReference type="Gene3D" id="1.20.140.150">
    <property type="match status" value="1"/>
</dbReference>
<evidence type="ECO:0000256" key="1">
    <source>
        <dbReference type="ARBA" id="ARBA00004141"/>
    </source>
</evidence>
<proteinExistence type="predicted"/>
<sequence>MRYRVAILAAGFSGLLSFTVLAAAIGTDYWYLVDVNSPNHTGTDDLSSHSGLWRMHEGKNSSSLMSSFTEDTSSLSEVEKHLFNLHKVVVVLLPVSLVLLVFGWIFGVVSALARSVRLLAASASYFLFCSLFTLSGLCIYISYSQRAMEEFQRMVSPEDLAHVEVSYGWSCALAWLSHGLEVSCGLLLLLAARLVHLKEHQDLGVTVAMT</sequence>
<feature type="transmembrane region" description="Helical" evidence="5">
    <location>
        <begin position="125"/>
        <end position="143"/>
    </location>
</feature>
<protein>
    <submittedName>
        <fullName evidence="6">Transmembrane protein 235</fullName>
    </submittedName>
</protein>
<name>A0AA47MCB2_MERPO</name>
<dbReference type="EMBL" id="JAOPHQ010004879">
    <property type="protein sequence ID" value="KAK0137447.1"/>
    <property type="molecule type" value="Genomic_DNA"/>
</dbReference>
<comment type="subcellular location">
    <subcellularLocation>
        <location evidence="1">Membrane</location>
        <topology evidence="1">Multi-pass membrane protein</topology>
    </subcellularLocation>
</comment>
<reference evidence="6" key="1">
    <citation type="journal article" date="2023" name="Front. Mar. Sci.">
        <title>A new Merluccius polli reference genome to investigate the effects of global change in West African waters.</title>
        <authorList>
            <person name="Mateo J.L."/>
            <person name="Blanco-Fernandez C."/>
            <person name="Garcia-Vazquez E."/>
            <person name="Machado-Schiaffino G."/>
        </authorList>
    </citation>
    <scope>NUCLEOTIDE SEQUENCE</scope>
    <source>
        <strain evidence="6">C29</strain>
        <tissue evidence="6">Fin</tissue>
    </source>
</reference>
<dbReference type="InterPro" id="IPR004031">
    <property type="entry name" value="PMP22/EMP/MP20/Claudin"/>
</dbReference>
<keyword evidence="2 5" id="KW-0812">Transmembrane</keyword>
<evidence type="ECO:0000256" key="3">
    <source>
        <dbReference type="ARBA" id="ARBA00022989"/>
    </source>
</evidence>
<evidence type="ECO:0000313" key="6">
    <source>
        <dbReference type="EMBL" id="KAK0137447.1"/>
    </source>
</evidence>
<dbReference type="GO" id="GO:0016324">
    <property type="term" value="C:apical plasma membrane"/>
    <property type="evidence" value="ECO:0007669"/>
    <property type="project" value="TreeGrafter"/>
</dbReference>
<keyword evidence="4 5" id="KW-0472">Membrane</keyword>
<comment type="caution">
    <text evidence="6">The sequence shown here is derived from an EMBL/GenBank/DDBJ whole genome shotgun (WGS) entry which is preliminary data.</text>
</comment>
<evidence type="ECO:0000313" key="7">
    <source>
        <dbReference type="Proteomes" id="UP001174136"/>
    </source>
</evidence>
<gene>
    <name evidence="6" type="primary">Tmem235</name>
    <name evidence="6" type="ORF">N1851_026351</name>
</gene>
<dbReference type="Proteomes" id="UP001174136">
    <property type="component" value="Unassembled WGS sequence"/>
</dbReference>
<keyword evidence="7" id="KW-1185">Reference proteome</keyword>
<evidence type="ECO:0000256" key="2">
    <source>
        <dbReference type="ARBA" id="ARBA00022692"/>
    </source>
</evidence>
<accession>A0AA47MCB2</accession>
<dbReference type="Pfam" id="PF13903">
    <property type="entry name" value="Claudin_2"/>
    <property type="match status" value="1"/>
</dbReference>
<dbReference type="InterPro" id="IPR039951">
    <property type="entry name" value="TMEM114/TMEM235"/>
</dbReference>
<evidence type="ECO:0000256" key="5">
    <source>
        <dbReference type="SAM" id="Phobius"/>
    </source>
</evidence>
<organism evidence="6 7">
    <name type="scientific">Merluccius polli</name>
    <name type="common">Benguela hake</name>
    <name type="synonym">Merluccius cadenati</name>
    <dbReference type="NCBI Taxonomy" id="89951"/>
    <lineage>
        <taxon>Eukaryota</taxon>
        <taxon>Metazoa</taxon>
        <taxon>Chordata</taxon>
        <taxon>Craniata</taxon>
        <taxon>Vertebrata</taxon>
        <taxon>Euteleostomi</taxon>
        <taxon>Actinopterygii</taxon>
        <taxon>Neopterygii</taxon>
        <taxon>Teleostei</taxon>
        <taxon>Neoteleostei</taxon>
        <taxon>Acanthomorphata</taxon>
        <taxon>Zeiogadaria</taxon>
        <taxon>Gadariae</taxon>
        <taxon>Gadiformes</taxon>
        <taxon>Gadoidei</taxon>
        <taxon>Merlucciidae</taxon>
        <taxon>Merluccius</taxon>
    </lineage>
</organism>
<keyword evidence="3 5" id="KW-1133">Transmembrane helix</keyword>
<dbReference type="AlphaFoldDB" id="A0AA47MCB2"/>
<evidence type="ECO:0000256" key="4">
    <source>
        <dbReference type="ARBA" id="ARBA00023136"/>
    </source>
</evidence>
<dbReference type="PANTHER" id="PTHR20516">
    <property type="entry name" value="TRANSMEMBRANE PROTEIN 114/235 FAMILY MEMBER"/>
    <property type="match status" value="1"/>
</dbReference>
<feature type="transmembrane region" description="Helical" evidence="5">
    <location>
        <begin position="88"/>
        <end position="113"/>
    </location>
</feature>